<dbReference type="Pfam" id="PF20148">
    <property type="entry name" value="DUF6531"/>
    <property type="match status" value="1"/>
</dbReference>
<dbReference type="InterPro" id="IPR049082">
    <property type="entry name" value="T7SS_signal"/>
</dbReference>
<protein>
    <submittedName>
        <fullName evidence="7">RHS repeat-associated protein</fullName>
    </submittedName>
</protein>
<evidence type="ECO:0000313" key="7">
    <source>
        <dbReference type="EMBL" id="MBB5929088.1"/>
    </source>
</evidence>
<organism evidence="7 8">
    <name type="scientific">Streptomyces echinatus</name>
    <dbReference type="NCBI Taxonomy" id="67293"/>
    <lineage>
        <taxon>Bacteria</taxon>
        <taxon>Bacillati</taxon>
        <taxon>Actinomycetota</taxon>
        <taxon>Actinomycetes</taxon>
        <taxon>Kitasatosporales</taxon>
        <taxon>Streptomycetaceae</taxon>
        <taxon>Streptomyces</taxon>
    </lineage>
</organism>
<name>A0A7W9US26_9ACTN</name>
<feature type="region of interest" description="Disordered" evidence="2">
    <location>
        <begin position="203"/>
        <end position="227"/>
    </location>
</feature>
<dbReference type="PANTHER" id="PTHR32305:SF15">
    <property type="entry name" value="PROTEIN RHSA-RELATED"/>
    <property type="match status" value="1"/>
</dbReference>
<evidence type="ECO:0000259" key="3">
    <source>
        <dbReference type="Pfam" id="PF15647"/>
    </source>
</evidence>
<dbReference type="InterPro" id="IPR050708">
    <property type="entry name" value="T6SS_VgrG/RHS"/>
</dbReference>
<feature type="domain" description="Tox-REase-3" evidence="3">
    <location>
        <begin position="1446"/>
        <end position="1538"/>
    </location>
</feature>
<gene>
    <name evidence="7" type="ORF">FHS34_004572</name>
</gene>
<dbReference type="SUPFAM" id="SSF69322">
    <property type="entry name" value="Tricorn protease domain 2"/>
    <property type="match status" value="1"/>
</dbReference>
<dbReference type="EMBL" id="JACHJK010000008">
    <property type="protein sequence ID" value="MBB5929088.1"/>
    <property type="molecule type" value="Genomic_DNA"/>
</dbReference>
<dbReference type="Pfam" id="PF15647">
    <property type="entry name" value="Tox-REase-3"/>
    <property type="match status" value="1"/>
</dbReference>
<evidence type="ECO:0000313" key="8">
    <source>
        <dbReference type="Proteomes" id="UP000585836"/>
    </source>
</evidence>
<dbReference type="InterPro" id="IPR006530">
    <property type="entry name" value="YD"/>
</dbReference>
<dbReference type="PANTHER" id="PTHR32305">
    <property type="match status" value="1"/>
</dbReference>
<sequence>MGIGDFVSDITPDVVEDVVEDGVEWVGNRVEDAGDWTADRLDDVGWKSGADWVREKSRSLANRMGAEVDEMDLGQTEDKTKLVYGSPSKLRSTASHLRDFTESFNDVGLGLEGLDSDSLQGQAADAFRKTVNLEPPKWYKGADAFEGAAKALESFADTVTWAQGQAQLAIDKWKEGTKASAEAADAHQKNVDNYKKAVHEYKATPADKRDPSSLPAKPGTFSDPGEAKMKEAQDILAEARKQRNSAAETARTAVQKARDAAPRKPSYSEQLKDGLDEVDLMKTHFTMGAVKGTAGILNFVRGLNPMDPYNITHPADYVTHLNSTAAGLVQVANDPWGSGKQMLDDFMKDPAEGLGTFVPDAILTAATGGAGAAAKGARLTEELAEAARARRARRLRETVRRPDGKRCGREPVDFATGRMFLPQEDVLLPGSLPLLFRRDFESSYRAGRWFGESWSSTIDQRLTVDPIGVVFHGEDNLLVPYPHPAPGAPVLPEAGPRWPLERHTDGSYTLTDPDTGIVRHFLAPPGTEPGDNGSAPLAEIADRNGRTIIAEYDEEGAPLALTHSGGYRLTFTTENRRITSLSLGGTEIARYAYSEEGHLTEVTKSSGIPTRFAYDAEGRIASWTDTNGSSYSFEYDDEDRCVSQTGVEGHLRSEFHYSDPHPDTGLTTTTVTDSLGHTWRYTVNSHLQVVAETWPTGATVRYAYDRDDRLLSRTDPLGARTEFRWDDEGRLVSTTRPDGSVQTAAYGSDGRPVELVQPGGLRWKQEFDERGNRVAVTNPAGRTTRYTHDALGHVTSVTDPLGATTLLRHNAAGLLLAQTAPDGGTTSYVRDAFGRITERTGPSGGTARYEWTPEGRLALFTGPDGAVESWTYDGEGNCLGHTDPEGRTTSFEYTHFDLLTARTDPDGTRHEFTHDTELRLTEVRNPLGLRWSYTYDAVGNLVAETDFDGRTIAYDVDPLGRVLSRTTPLGTVVRYERDALGQVVRKDAGDAVTTYEYDPAGRLLRAIGPDAELTYAYDRRGHVKTELVDGRALSFSYDAAGRRTRRVTPSGHATSYTHDSAGRAAALTVAGHDIVFTRDAAGRELTRSVGETLTLTSDWDAAGRLTAQEIARGGHRLNLRTYTYREDGNLVAVDDALRGPRRFGLDATGRVTAVTADRWSESYAYDGGGNNVSADWPDRHAGGDARGKRSYSGTRITEAGANRFVYDDAGRLIRRSKTRLSKKRDVWEYAYDAEDRLTEVTTPDGTLWRYRYDPLGRRIAKERMAADGQAVAERTRFVWDGPVLAEQTTEIPGELSHHTTLSWDYEGLTPVAQTERLTDAATRREIDARFFAIATDLIGTPSELIDEDGRIAWQSRTTLWGVTTWNADASAYTPLRFPGQYFDPETGLHYNHHRYYDPQTARYTTPDPLGLAPAPNPTAYVHNPHRFSDPLGLAPYEDNGGLGELHEVNKPDPDADKLAEKLGGEPRRRFANDPDGREFDAISDEYVAQAKPADFTLNKKFRKQAQATFEAAIQSGRTPYFQFDGPPGPGVIDKLQEYGRRYGVEPVIDTTPLE</sequence>
<dbReference type="InterPro" id="IPR028905">
    <property type="entry name" value="Tox-REase-3_dom"/>
</dbReference>
<feature type="domain" description="Teneurin-like YD-shell" evidence="6">
    <location>
        <begin position="974"/>
        <end position="1106"/>
    </location>
</feature>
<evidence type="ECO:0000259" key="6">
    <source>
        <dbReference type="Pfam" id="PF25023"/>
    </source>
</evidence>
<comment type="caution">
    <text evidence="7">The sequence shown here is derived from an EMBL/GenBank/DDBJ whole genome shotgun (WGS) entry which is preliminary data.</text>
</comment>
<dbReference type="InterPro" id="IPR031325">
    <property type="entry name" value="RHS_repeat"/>
</dbReference>
<keyword evidence="1" id="KW-0677">Repeat</keyword>
<evidence type="ECO:0000259" key="4">
    <source>
        <dbReference type="Pfam" id="PF20148"/>
    </source>
</evidence>
<evidence type="ECO:0000259" key="5">
    <source>
        <dbReference type="Pfam" id="PF21725"/>
    </source>
</evidence>
<keyword evidence="8" id="KW-1185">Reference proteome</keyword>
<dbReference type="Gene3D" id="2.180.10.10">
    <property type="entry name" value="RHS repeat-associated core"/>
    <property type="match status" value="3"/>
</dbReference>
<proteinExistence type="predicted"/>
<evidence type="ECO:0000256" key="1">
    <source>
        <dbReference type="ARBA" id="ARBA00022737"/>
    </source>
</evidence>
<reference evidence="7 8" key="1">
    <citation type="submission" date="2020-08" db="EMBL/GenBank/DDBJ databases">
        <title>Genomic Encyclopedia of Type Strains, Phase III (KMG-III): the genomes of soil and plant-associated and newly described type strains.</title>
        <authorList>
            <person name="Whitman W."/>
        </authorList>
    </citation>
    <scope>NUCLEOTIDE SEQUENCE [LARGE SCALE GENOMIC DNA]</scope>
    <source>
        <strain evidence="7 8">CECT 3313</strain>
    </source>
</reference>
<dbReference type="Proteomes" id="UP000585836">
    <property type="component" value="Unassembled WGS sequence"/>
</dbReference>
<evidence type="ECO:0000256" key="2">
    <source>
        <dbReference type="SAM" id="MobiDB-lite"/>
    </source>
</evidence>
<feature type="domain" description="Teneurin-like YD-shell" evidence="6">
    <location>
        <begin position="1146"/>
        <end position="1407"/>
    </location>
</feature>
<dbReference type="Pfam" id="PF05593">
    <property type="entry name" value="RHS_repeat"/>
    <property type="match status" value="6"/>
</dbReference>
<dbReference type="InterPro" id="IPR022385">
    <property type="entry name" value="Rhs_assc_core"/>
</dbReference>
<dbReference type="InterPro" id="IPR056823">
    <property type="entry name" value="TEN-like_YD-shell"/>
</dbReference>
<dbReference type="InterPro" id="IPR045351">
    <property type="entry name" value="DUF6531"/>
</dbReference>
<dbReference type="Pfam" id="PF21725">
    <property type="entry name" value="T7SS_signal"/>
    <property type="match status" value="1"/>
</dbReference>
<dbReference type="RefSeq" id="WP_184968251.1">
    <property type="nucleotide sequence ID" value="NZ_JACHJK010000008.1"/>
</dbReference>
<accession>A0A7W9US26</accession>
<dbReference type="NCBIfam" id="TIGR01643">
    <property type="entry name" value="YD_repeat_2x"/>
    <property type="match status" value="9"/>
</dbReference>
<feature type="domain" description="Putative T7SS secretion signal" evidence="5">
    <location>
        <begin position="15"/>
        <end position="265"/>
    </location>
</feature>
<dbReference type="Pfam" id="PF25023">
    <property type="entry name" value="TEN_YD-shell"/>
    <property type="match status" value="2"/>
</dbReference>
<feature type="domain" description="DUF6531" evidence="4">
    <location>
        <begin position="410"/>
        <end position="480"/>
    </location>
</feature>
<dbReference type="NCBIfam" id="TIGR03696">
    <property type="entry name" value="Rhs_assc_core"/>
    <property type="match status" value="1"/>
</dbReference>